<sequence>MNHDPSRDDSSQPVETILTHGGRHPEYQFGFVNTPVYRGSTVLFKTLADLDAQSQPYLYGRAGNPTTEGVEAVITQLEGAFRTRLVPSGLSAITIALLSCLSNGDEVLISDSAYDPARKFADGFLARMGVSVRYFDPHIGENIGEHISSNTKAILAESPGSLTFEIQDIPAISRVAKSAGVKLIVDNSWASPLYCQPIKLGADLVVHAGTKMFVGHSDAFAGTISATESCWENVETTRAALGFFTSGDDAFLVARGLRTLSIRMKEHQQRAFEIARWLESQPEVESVLHPALPSHPDHALWKRDFSGSGSLFSMLLKTAPRAAVAAFVDNMRLFSMGYSWGGYESLCLPTKPRRTVRPWDHAGNLFRLHIGFEDVEDLKADLDAALIRYGRAR</sequence>
<evidence type="ECO:0000256" key="2">
    <source>
        <dbReference type="ARBA" id="ARBA00009077"/>
    </source>
</evidence>
<dbReference type="PANTHER" id="PTHR43500:SF1">
    <property type="entry name" value="CYSTATHIONINE BETA-LYASE-RELATED"/>
    <property type="match status" value="1"/>
</dbReference>
<dbReference type="SUPFAM" id="SSF53383">
    <property type="entry name" value="PLP-dependent transferases"/>
    <property type="match status" value="1"/>
</dbReference>
<dbReference type="InterPro" id="IPR000277">
    <property type="entry name" value="Cys/Met-Metab_PyrdxlP-dep_enz"/>
</dbReference>
<dbReference type="RefSeq" id="WP_282219992.1">
    <property type="nucleotide sequence ID" value="NZ_CP118246.1"/>
</dbReference>
<keyword evidence="8" id="KW-1185">Reference proteome</keyword>
<evidence type="ECO:0000256" key="5">
    <source>
        <dbReference type="ARBA" id="ARBA00047517"/>
    </source>
</evidence>
<dbReference type="Proteomes" id="UP001220530">
    <property type="component" value="Chromosome"/>
</dbReference>
<keyword evidence="4 7" id="KW-0456">Lyase</keyword>
<dbReference type="GO" id="GO:0047804">
    <property type="term" value="F:cysteine-S-conjugate beta-lyase activity"/>
    <property type="evidence" value="ECO:0007669"/>
    <property type="project" value="UniProtKB-EC"/>
</dbReference>
<organism evidence="7 8">
    <name type="scientific">Devosia algicola</name>
    <dbReference type="NCBI Taxonomy" id="3026418"/>
    <lineage>
        <taxon>Bacteria</taxon>
        <taxon>Pseudomonadati</taxon>
        <taxon>Pseudomonadota</taxon>
        <taxon>Alphaproteobacteria</taxon>
        <taxon>Hyphomicrobiales</taxon>
        <taxon>Devosiaceae</taxon>
        <taxon>Devosia</taxon>
    </lineage>
</organism>
<evidence type="ECO:0000256" key="4">
    <source>
        <dbReference type="ARBA" id="ARBA00023239"/>
    </source>
</evidence>
<dbReference type="InterPro" id="IPR006233">
    <property type="entry name" value="Cys_b_lyase_bac"/>
</dbReference>
<dbReference type="InterPro" id="IPR015421">
    <property type="entry name" value="PyrdxlP-dep_Trfase_major"/>
</dbReference>
<name>A0ABY7YQZ3_9HYPH</name>
<keyword evidence="3 6" id="KW-0663">Pyridoxal phosphate</keyword>
<comment type="cofactor">
    <cofactor evidence="1 6">
        <name>pyridoxal 5'-phosphate</name>
        <dbReference type="ChEBI" id="CHEBI:597326"/>
    </cofactor>
</comment>
<dbReference type="Gene3D" id="3.40.640.10">
    <property type="entry name" value="Type I PLP-dependent aspartate aminotransferase-like (Major domain)"/>
    <property type="match status" value="1"/>
</dbReference>
<comment type="similarity">
    <text evidence="2 6">Belongs to the trans-sulfuration enzymes family.</text>
</comment>
<accession>A0ABY7YQZ3</accession>
<protein>
    <submittedName>
        <fullName evidence="7">Cystathionine beta-lyase</fullName>
        <ecNumber evidence="7">4.4.1.13</ecNumber>
    </submittedName>
</protein>
<dbReference type="Pfam" id="PF01053">
    <property type="entry name" value="Cys_Met_Meta_PP"/>
    <property type="match status" value="1"/>
</dbReference>
<dbReference type="EC" id="4.4.1.13" evidence="7"/>
<dbReference type="NCBIfam" id="TIGR01324">
    <property type="entry name" value="cysta_beta_ly_B"/>
    <property type="match status" value="1"/>
</dbReference>
<comment type="catalytic activity">
    <reaction evidence="5">
        <text>L,L-cystathionine + H2O = L-homocysteine + pyruvate + NH4(+)</text>
        <dbReference type="Rhea" id="RHEA:13965"/>
        <dbReference type="ChEBI" id="CHEBI:15361"/>
        <dbReference type="ChEBI" id="CHEBI:15377"/>
        <dbReference type="ChEBI" id="CHEBI:28938"/>
        <dbReference type="ChEBI" id="CHEBI:58161"/>
        <dbReference type="ChEBI" id="CHEBI:58199"/>
    </reaction>
</comment>
<dbReference type="PIRSF" id="PIRSF001434">
    <property type="entry name" value="CGS"/>
    <property type="match status" value="1"/>
</dbReference>
<gene>
    <name evidence="7" type="primary">metC</name>
    <name evidence="7" type="ORF">PSQ19_05880</name>
</gene>
<evidence type="ECO:0000256" key="1">
    <source>
        <dbReference type="ARBA" id="ARBA00001933"/>
    </source>
</evidence>
<dbReference type="PANTHER" id="PTHR43500">
    <property type="entry name" value="CYSTATHIONINE BETA-LYASE-RELATED"/>
    <property type="match status" value="1"/>
</dbReference>
<dbReference type="InterPro" id="IPR015422">
    <property type="entry name" value="PyrdxlP-dep_Trfase_small"/>
</dbReference>
<dbReference type="Gene3D" id="3.90.1150.10">
    <property type="entry name" value="Aspartate Aminotransferase, domain 1"/>
    <property type="match status" value="1"/>
</dbReference>
<evidence type="ECO:0000256" key="6">
    <source>
        <dbReference type="RuleBase" id="RU362118"/>
    </source>
</evidence>
<reference evidence="7 8" key="1">
    <citation type="submission" date="2023-02" db="EMBL/GenBank/DDBJ databases">
        <title>Devosia algicola sp. nov., isolated from the phycosphere of marine algae.</title>
        <authorList>
            <person name="Kim J.M."/>
            <person name="Lee J.K."/>
            <person name="Choi B.J."/>
            <person name="Bayburt H."/>
            <person name="Jeon C.O."/>
        </authorList>
    </citation>
    <scope>NUCLEOTIDE SEQUENCE [LARGE SCALE GENOMIC DNA]</scope>
    <source>
        <strain evidence="7 8">G20-9</strain>
    </source>
</reference>
<dbReference type="EMBL" id="CP118246">
    <property type="protein sequence ID" value="WDR03602.1"/>
    <property type="molecule type" value="Genomic_DNA"/>
</dbReference>
<evidence type="ECO:0000256" key="3">
    <source>
        <dbReference type="ARBA" id="ARBA00022898"/>
    </source>
</evidence>
<dbReference type="InterPro" id="IPR015424">
    <property type="entry name" value="PyrdxlP-dep_Trfase"/>
</dbReference>
<dbReference type="CDD" id="cd00614">
    <property type="entry name" value="CGS_like"/>
    <property type="match status" value="1"/>
</dbReference>
<proteinExistence type="inferred from homology"/>
<evidence type="ECO:0000313" key="7">
    <source>
        <dbReference type="EMBL" id="WDR03602.1"/>
    </source>
</evidence>
<evidence type="ECO:0000313" key="8">
    <source>
        <dbReference type="Proteomes" id="UP001220530"/>
    </source>
</evidence>